<dbReference type="STRING" id="1437059.A6A05_11210"/>
<evidence type="ECO:0000256" key="1">
    <source>
        <dbReference type="SAM" id="SignalP"/>
    </source>
</evidence>
<dbReference type="Pfam" id="PF22433">
    <property type="entry name" value="MtxA_IG-like"/>
    <property type="match status" value="1"/>
</dbReference>
<name>A0A178MQR3_9PROT</name>
<feature type="domain" description="Magnetotaxis protein MtxA C-terminal" evidence="2">
    <location>
        <begin position="230"/>
        <end position="310"/>
    </location>
</feature>
<feature type="domain" description="Magnetotaxis protein MtxA middle immunoglobulin-like" evidence="3">
    <location>
        <begin position="146"/>
        <end position="228"/>
    </location>
</feature>
<organism evidence="5 6">
    <name type="scientific">Magnetospirillum moscoviense</name>
    <dbReference type="NCBI Taxonomy" id="1437059"/>
    <lineage>
        <taxon>Bacteria</taxon>
        <taxon>Pseudomonadati</taxon>
        <taxon>Pseudomonadota</taxon>
        <taxon>Alphaproteobacteria</taxon>
        <taxon>Rhodospirillales</taxon>
        <taxon>Rhodospirillaceae</taxon>
        <taxon>Magnetospirillum</taxon>
    </lineage>
</organism>
<dbReference type="EMBL" id="LWQU01000133">
    <property type="protein sequence ID" value="OAN51143.1"/>
    <property type="molecule type" value="Genomic_DNA"/>
</dbReference>
<dbReference type="Pfam" id="PF24045">
    <property type="entry name" value="DUF7354"/>
    <property type="match status" value="1"/>
</dbReference>
<evidence type="ECO:0000259" key="2">
    <source>
        <dbReference type="Pfam" id="PF22121"/>
    </source>
</evidence>
<keyword evidence="1" id="KW-0732">Signal</keyword>
<evidence type="ECO:0000313" key="6">
    <source>
        <dbReference type="Proteomes" id="UP000078543"/>
    </source>
</evidence>
<comment type="caution">
    <text evidence="5">The sequence shown here is derived from an EMBL/GenBank/DDBJ whole genome shotgun (WGS) entry which is preliminary data.</text>
</comment>
<dbReference type="RefSeq" id="WP_068499691.1">
    <property type="nucleotide sequence ID" value="NZ_LWQU01000133.1"/>
</dbReference>
<protein>
    <submittedName>
        <fullName evidence="5">Uncharacterized protein</fullName>
    </submittedName>
</protein>
<dbReference type="AlphaFoldDB" id="A0A178MQR3"/>
<dbReference type="Pfam" id="PF22121">
    <property type="entry name" value="MtxA_C"/>
    <property type="match status" value="1"/>
</dbReference>
<feature type="signal peptide" evidence="1">
    <location>
        <begin position="1"/>
        <end position="26"/>
    </location>
</feature>
<dbReference type="InterPro" id="IPR054358">
    <property type="entry name" value="MtxA_C"/>
</dbReference>
<reference evidence="5 6" key="1">
    <citation type="submission" date="2016-04" db="EMBL/GenBank/DDBJ databases">
        <title>Draft genome sequence of freshwater magnetotactic bacteria Magnetospirillum marisnigri SP-1 and Magnetospirillum moscoviense BB-1.</title>
        <authorList>
            <person name="Koziaeva V."/>
            <person name="Dziuba M.V."/>
            <person name="Ivanov T.M."/>
            <person name="Kuznetsov B."/>
            <person name="Grouzdev D.S."/>
        </authorList>
    </citation>
    <scope>NUCLEOTIDE SEQUENCE [LARGE SCALE GENOMIC DNA]</scope>
    <source>
        <strain evidence="5 6">BB-1</strain>
    </source>
</reference>
<evidence type="ECO:0000313" key="5">
    <source>
        <dbReference type="EMBL" id="OAN51143.1"/>
    </source>
</evidence>
<feature type="domain" description="DUF7354" evidence="4">
    <location>
        <begin position="28"/>
        <end position="114"/>
    </location>
</feature>
<proteinExistence type="predicted"/>
<feature type="chain" id="PRO_5008092132" evidence="1">
    <location>
        <begin position="27"/>
        <end position="315"/>
    </location>
</feature>
<accession>A0A178MQR3</accession>
<evidence type="ECO:0000259" key="3">
    <source>
        <dbReference type="Pfam" id="PF22433"/>
    </source>
</evidence>
<evidence type="ECO:0000259" key="4">
    <source>
        <dbReference type="Pfam" id="PF24045"/>
    </source>
</evidence>
<sequence>MIRLLKAFVALAIGATVAGWAAGALAADPPVSMLIQATGTVEVSKDGAKWTPVTRNKFLFAGDMVRTGADGGGKLVDQASNMAQSVGANAEVKVEATGIKAVKGALSAPEPASGDLVAGLGNRFAEAQRYTTVRRAVAKDAGEIKLRLISQVTLSATYPDLVWEGYGKQYGYVLSIAGKDIPVAGAEGDMIRFKVPELAPGKHNFTVSVTEGGKKVADAEKEGIIVWLSAAEDKALADELAKVKAATGSDDFTAASLLDSKGVTVAAMDLYRKYFDANKTDNEMRPLLIKAYNDLKLKDLRQKEALVYNEQMQAN</sequence>
<dbReference type="InterPro" id="IPR054359">
    <property type="entry name" value="MtxA_M_Ig-like"/>
</dbReference>
<keyword evidence="6" id="KW-1185">Reference proteome</keyword>
<dbReference type="Proteomes" id="UP000078543">
    <property type="component" value="Unassembled WGS sequence"/>
</dbReference>
<gene>
    <name evidence="5" type="ORF">A6A05_11210</name>
</gene>
<dbReference type="InterPro" id="IPR055778">
    <property type="entry name" value="DUF7354"/>
</dbReference>